<sequence>MKTNIIIMGAQIDDIENVNTTKIHVKSINSTVTHRKRIKNTNNQIMNHKLDDRQYTISNVSSRIPVNNINRTVTPNLAFSQDIQNINNINRQLPNNNINRQLSNNNINRQLPNNNVNRQLISNLSITNNTNAVANSRPNVLVNLNSKPVDTAPSIFNNNPNINRINNINLNRSNCVNCK</sequence>
<gene>
    <name evidence="1" type="ORF">Catovirus_1_762</name>
</gene>
<protein>
    <submittedName>
        <fullName evidence="1">Uncharacterized protein</fullName>
    </submittedName>
</protein>
<reference evidence="1" key="1">
    <citation type="journal article" date="2017" name="Science">
        <title>Giant viruses with an expanded complement of translation system components.</title>
        <authorList>
            <person name="Schulz F."/>
            <person name="Yutin N."/>
            <person name="Ivanova N.N."/>
            <person name="Ortega D.R."/>
            <person name="Lee T.K."/>
            <person name="Vierheilig J."/>
            <person name="Daims H."/>
            <person name="Horn M."/>
            <person name="Wagner M."/>
            <person name="Jensen G.J."/>
            <person name="Kyrpides N.C."/>
            <person name="Koonin E.V."/>
            <person name="Woyke T."/>
        </authorList>
    </citation>
    <scope>NUCLEOTIDE SEQUENCE</scope>
    <source>
        <strain evidence="1">CTV1</strain>
    </source>
</reference>
<dbReference type="EMBL" id="KY684083">
    <property type="protein sequence ID" value="ARF08712.1"/>
    <property type="molecule type" value="Genomic_DNA"/>
</dbReference>
<evidence type="ECO:0000313" key="1">
    <source>
        <dbReference type="EMBL" id="ARF08712.1"/>
    </source>
</evidence>
<proteinExistence type="predicted"/>
<organism evidence="1">
    <name type="scientific">Catovirus CTV1</name>
    <dbReference type="NCBI Taxonomy" id="1977631"/>
    <lineage>
        <taxon>Viruses</taxon>
        <taxon>Varidnaviria</taxon>
        <taxon>Bamfordvirae</taxon>
        <taxon>Nucleocytoviricota</taxon>
        <taxon>Megaviricetes</taxon>
        <taxon>Imitervirales</taxon>
        <taxon>Mimiviridae</taxon>
        <taxon>Klosneuvirinae</taxon>
        <taxon>Catovirus</taxon>
    </lineage>
</organism>
<name>A0A1V0SAH2_9VIRU</name>
<accession>A0A1V0SAH2</accession>